<proteinExistence type="predicted"/>
<reference evidence="2" key="1">
    <citation type="journal article" date="2019" name="Int. J. Syst. Evol. Microbiol.">
        <title>The Global Catalogue of Microorganisms (GCM) 10K type strain sequencing project: providing services to taxonomists for standard genome sequencing and annotation.</title>
        <authorList>
            <consortium name="The Broad Institute Genomics Platform"/>
            <consortium name="The Broad Institute Genome Sequencing Center for Infectious Disease"/>
            <person name="Wu L."/>
            <person name="Ma J."/>
        </authorList>
    </citation>
    <scope>NUCLEOTIDE SEQUENCE [LARGE SCALE GENOMIC DNA]</scope>
    <source>
        <strain evidence="2">JCM 17925</strain>
    </source>
</reference>
<comment type="caution">
    <text evidence="1">The sequence shown here is derived from an EMBL/GenBank/DDBJ whole genome shotgun (WGS) entry which is preliminary data.</text>
</comment>
<protein>
    <recommendedName>
        <fullName evidence="3">YD repeat-containing protein</fullName>
    </recommendedName>
</protein>
<sequence>MDSSIPRIETPAGEIAYIRTKWKNGKHIETVLYDRQDRVLEVFCFGRNNSKRLNRYTGENNTTTISYDHSDSVPPGYVEIDTLRREFDAAGRVVVESRTSVSFQSHQKPVVRGFTKRALTYTATGDTLFRTLADSYKLPDNDSTQVANITRWERDNKQRLRHHYRLYVIRLGRPSGLDTIFLYSRRYAYDATGKLQTVWFDDMYLDQHYSPAGPDTVWYQYDSRNRLVAERHQYTTDMRNKREMDTTRLAASEKESIRYYRDLFLKPGSFWYNNRVDSVQYRYETFDPARHLPLKIPVEE</sequence>
<name>A0ABP8KM82_9BACT</name>
<keyword evidence="2" id="KW-1185">Reference proteome</keyword>
<gene>
    <name evidence="1" type="ORF">GCM10023187_34010</name>
</gene>
<dbReference type="EMBL" id="BAABHB010000006">
    <property type="protein sequence ID" value="GAA4409967.1"/>
    <property type="molecule type" value="Genomic_DNA"/>
</dbReference>
<dbReference type="RefSeq" id="WP_345269052.1">
    <property type="nucleotide sequence ID" value="NZ_BAABHB010000006.1"/>
</dbReference>
<evidence type="ECO:0008006" key="3">
    <source>
        <dbReference type="Google" id="ProtNLM"/>
    </source>
</evidence>
<accession>A0ABP8KM82</accession>
<organism evidence="1 2">
    <name type="scientific">Nibrella viscosa</name>
    <dbReference type="NCBI Taxonomy" id="1084524"/>
    <lineage>
        <taxon>Bacteria</taxon>
        <taxon>Pseudomonadati</taxon>
        <taxon>Bacteroidota</taxon>
        <taxon>Cytophagia</taxon>
        <taxon>Cytophagales</taxon>
        <taxon>Spirosomataceae</taxon>
        <taxon>Nibrella</taxon>
    </lineage>
</organism>
<dbReference type="Proteomes" id="UP001500936">
    <property type="component" value="Unassembled WGS sequence"/>
</dbReference>
<evidence type="ECO:0000313" key="1">
    <source>
        <dbReference type="EMBL" id="GAA4409967.1"/>
    </source>
</evidence>
<evidence type="ECO:0000313" key="2">
    <source>
        <dbReference type="Proteomes" id="UP001500936"/>
    </source>
</evidence>